<feature type="region of interest" description="Disordered" evidence="1">
    <location>
        <begin position="138"/>
        <end position="163"/>
    </location>
</feature>
<feature type="signal peptide" evidence="2">
    <location>
        <begin position="1"/>
        <end position="22"/>
    </location>
</feature>
<dbReference type="PROSITE" id="PS50531">
    <property type="entry name" value="HTH_IS21"/>
    <property type="match status" value="1"/>
</dbReference>
<accession>A0A917U853</accession>
<gene>
    <name evidence="4" type="ORF">GCM10011608_58940</name>
</gene>
<feature type="chain" id="PRO_5038700865" description="HTH IS21-type domain-containing protein" evidence="2">
    <location>
        <begin position="23"/>
        <end position="422"/>
    </location>
</feature>
<proteinExistence type="predicted"/>
<evidence type="ECO:0000256" key="2">
    <source>
        <dbReference type="SAM" id="SignalP"/>
    </source>
</evidence>
<evidence type="ECO:0000313" key="5">
    <source>
        <dbReference type="Proteomes" id="UP000608890"/>
    </source>
</evidence>
<evidence type="ECO:0000313" key="4">
    <source>
        <dbReference type="EMBL" id="GGM65897.1"/>
    </source>
</evidence>
<evidence type="ECO:0000256" key="1">
    <source>
        <dbReference type="SAM" id="MobiDB-lite"/>
    </source>
</evidence>
<organism evidence="4 5">
    <name type="scientific">Micromonospora sonchi</name>
    <dbReference type="NCBI Taxonomy" id="1763543"/>
    <lineage>
        <taxon>Bacteria</taxon>
        <taxon>Bacillati</taxon>
        <taxon>Actinomycetota</taxon>
        <taxon>Actinomycetes</taxon>
        <taxon>Micromonosporales</taxon>
        <taxon>Micromonosporaceae</taxon>
        <taxon>Micromonospora</taxon>
    </lineage>
</organism>
<dbReference type="InterPro" id="IPR002560">
    <property type="entry name" value="Transposase_DDE"/>
</dbReference>
<feature type="domain" description="HTH IS21-type" evidence="3">
    <location>
        <begin position="181"/>
        <end position="244"/>
    </location>
</feature>
<keyword evidence="2" id="KW-0732">Signal</keyword>
<reference evidence="4" key="1">
    <citation type="journal article" date="2014" name="Int. J. Syst. Evol. Microbiol.">
        <title>Complete genome sequence of Corynebacterium casei LMG S-19264T (=DSM 44701T), isolated from a smear-ripened cheese.</title>
        <authorList>
            <consortium name="US DOE Joint Genome Institute (JGI-PGF)"/>
            <person name="Walter F."/>
            <person name="Albersmeier A."/>
            <person name="Kalinowski J."/>
            <person name="Ruckert C."/>
        </authorList>
    </citation>
    <scope>NUCLEOTIDE SEQUENCE</scope>
    <source>
        <strain evidence="4">CGMCC 4.7312</strain>
    </source>
</reference>
<dbReference type="Proteomes" id="UP000608890">
    <property type="component" value="Unassembled WGS sequence"/>
</dbReference>
<evidence type="ECO:0000259" key="3">
    <source>
        <dbReference type="PROSITE" id="PS50531"/>
    </source>
</evidence>
<dbReference type="PANTHER" id="PTHR33498">
    <property type="entry name" value="TRANSPOSASE FOR INSERTION SEQUENCE ELEMENT IS1557"/>
    <property type="match status" value="1"/>
</dbReference>
<reference evidence="4" key="2">
    <citation type="submission" date="2020-09" db="EMBL/GenBank/DDBJ databases">
        <authorList>
            <person name="Sun Q."/>
            <person name="Zhou Y."/>
        </authorList>
    </citation>
    <scope>NUCLEOTIDE SEQUENCE</scope>
    <source>
        <strain evidence="4">CGMCC 4.7312</strain>
    </source>
</reference>
<name>A0A917U853_9ACTN</name>
<dbReference type="AlphaFoldDB" id="A0A917U853"/>
<dbReference type="InterPro" id="IPR017894">
    <property type="entry name" value="HTH_IS21_transposase_type"/>
</dbReference>
<dbReference type="RefSeq" id="WP_189050247.1">
    <property type="nucleotide sequence ID" value="NZ_BMNB01000048.1"/>
</dbReference>
<comment type="caution">
    <text evidence="4">The sequence shown here is derived from an EMBL/GenBank/DDBJ whole genome shotgun (WGS) entry which is preliminary data.</text>
</comment>
<dbReference type="Pfam" id="PF01610">
    <property type="entry name" value="DDE_Tnp_ISL3"/>
    <property type="match status" value="2"/>
</dbReference>
<dbReference type="InterPro" id="IPR047951">
    <property type="entry name" value="Transpos_ISL3"/>
</dbReference>
<dbReference type="PANTHER" id="PTHR33498:SF1">
    <property type="entry name" value="TRANSPOSASE FOR INSERTION SEQUENCE ELEMENT IS1557"/>
    <property type="match status" value="1"/>
</dbReference>
<keyword evidence="5" id="KW-1185">Reference proteome</keyword>
<sequence>MLRRYRHLLAVLSLLRATPAPPAGGITVLGVDDFALRKGHVYGTVLLDMHTRRPVDVLPGRDAEPLAQWLREHPGIEIICRDRAGAYAEGARTGAPEARQVADRWHLWHNMGEAVDKTVRTHHACVRAGLAAAAQATAPVSPVTEQPEDVRSGPAADVDTVPDGIRDVCGRERSLVARTRQRYAAVQQLLAEGASLSAISRQLDLDRSTVRRFARATSIDELLVKAVNRASLLDGFTTHLATRFTAGVTDAVTLHQELKAMGYTGSVQTVRRWLHPLRSATPAAPPPVRPAIPKPRHITRWIMTDPVRLAPEQRAQLTDALAYCPELQATATHVRDFADLMRKRRGERLLDWMQRVEADDLPALHSLITGLRRDLDAVTAGLTLPWSSGPVEGNVIRIKTIKRQMRGRASFDLLRKRILLAA</sequence>
<protein>
    <recommendedName>
        <fullName evidence="3">HTH IS21-type domain-containing protein</fullName>
    </recommendedName>
</protein>
<dbReference type="EMBL" id="BMNB01000048">
    <property type="protein sequence ID" value="GGM65897.1"/>
    <property type="molecule type" value="Genomic_DNA"/>
</dbReference>